<evidence type="ECO:0000256" key="1">
    <source>
        <dbReference type="ARBA" id="ARBA00004418"/>
    </source>
</evidence>
<dbReference type="InterPro" id="IPR006311">
    <property type="entry name" value="TAT_signal"/>
</dbReference>
<evidence type="ECO:0000313" key="6">
    <source>
        <dbReference type="Proteomes" id="UP001589670"/>
    </source>
</evidence>
<dbReference type="PIRSF" id="PIRSF002741">
    <property type="entry name" value="MppA"/>
    <property type="match status" value="1"/>
</dbReference>
<name>A0ABV5I1F9_9RHOB</name>
<sequence length="529" mass="58068">MGRRAFLGHATALGLGAAAALSLAGLPGRSSAEPAIVPGGTLRIQQNVKPLGDPRSFDWSEMGNLTRGFLEYLVEYRRDGTFHGMLLESWDVSADATRYVLRLRPGVRWNNGDAFTARDVAHNITRWCDSTAPGNSMASRFPALIDPATGQAHPGAIEITDPLTVVLHLHRPDISLIASMSDYPAAIVHHSYEGGDPFAHGVGTGPFQPVSHAVGQRCILERNRAHRWWGTEVFGGPWLDRVEFIDLGTNPTTWLAAAEADEIDLLYESVGAFIPAMDAIGWIATRVESTATIVFRGAQNARIVGTNPYARRGVRRALALAVDNAICLELGHEGRGTVAANDHVSPLHPAHADLGPVAYDPAEARRLITQAGLMGFKHELVTLDDEWQRYSGDAVAAQLRDAGLRVKRRIMPGATFWSNWREYPFSGTQWNHRPLALQVLGLAYRSGAAWNETGFADDGFDALLDEANAIFDADARRRIMARLQSILREEGVIIQPYWRDLHNHHNGRVVNSAKHPAHEIHLYKIGFSA</sequence>
<dbReference type="Pfam" id="PF00496">
    <property type="entry name" value="SBP_bac_5"/>
    <property type="match status" value="1"/>
</dbReference>
<dbReference type="InterPro" id="IPR000914">
    <property type="entry name" value="SBP_5_dom"/>
</dbReference>
<dbReference type="PANTHER" id="PTHR30290">
    <property type="entry name" value="PERIPLASMIC BINDING COMPONENT OF ABC TRANSPORTER"/>
    <property type="match status" value="1"/>
</dbReference>
<dbReference type="Proteomes" id="UP001589670">
    <property type="component" value="Unassembled WGS sequence"/>
</dbReference>
<dbReference type="InterPro" id="IPR039424">
    <property type="entry name" value="SBP_5"/>
</dbReference>
<proteinExistence type="inferred from homology"/>
<evidence type="ECO:0000256" key="3">
    <source>
        <dbReference type="ARBA" id="ARBA00022729"/>
    </source>
</evidence>
<dbReference type="Gene3D" id="3.40.190.10">
    <property type="entry name" value="Periplasmic binding protein-like II"/>
    <property type="match status" value="1"/>
</dbReference>
<dbReference type="Gene3D" id="3.10.105.10">
    <property type="entry name" value="Dipeptide-binding Protein, Domain 3"/>
    <property type="match status" value="1"/>
</dbReference>
<dbReference type="CDD" id="cd08503">
    <property type="entry name" value="PBP2_NikA_DppA_OppA_like_17"/>
    <property type="match status" value="1"/>
</dbReference>
<keyword evidence="3" id="KW-0732">Signal</keyword>
<protein>
    <submittedName>
        <fullName evidence="5">ABC transporter substrate-binding protein</fullName>
    </submittedName>
</protein>
<dbReference type="InterPro" id="IPR030678">
    <property type="entry name" value="Peptide/Ni-bd"/>
</dbReference>
<dbReference type="PROSITE" id="PS51318">
    <property type="entry name" value="TAT"/>
    <property type="match status" value="1"/>
</dbReference>
<reference evidence="5 6" key="1">
    <citation type="submission" date="2024-09" db="EMBL/GenBank/DDBJ databases">
        <authorList>
            <person name="Sun Q."/>
            <person name="Mori K."/>
        </authorList>
    </citation>
    <scope>NUCLEOTIDE SEQUENCE [LARGE SCALE GENOMIC DNA]</scope>
    <source>
        <strain evidence="5 6">CECT 9424</strain>
    </source>
</reference>
<accession>A0ABV5I1F9</accession>
<evidence type="ECO:0000313" key="5">
    <source>
        <dbReference type="EMBL" id="MFB9150427.1"/>
    </source>
</evidence>
<dbReference type="EMBL" id="JBHMEC010000017">
    <property type="protein sequence ID" value="MFB9150427.1"/>
    <property type="molecule type" value="Genomic_DNA"/>
</dbReference>
<comment type="caution">
    <text evidence="5">The sequence shown here is derived from an EMBL/GenBank/DDBJ whole genome shotgun (WGS) entry which is preliminary data.</text>
</comment>
<comment type="similarity">
    <text evidence="2">Belongs to the bacterial solute-binding protein 5 family.</text>
</comment>
<dbReference type="PANTHER" id="PTHR30290:SF38">
    <property type="entry name" value="D,D-DIPEPTIDE-BINDING PERIPLASMIC PROTEIN DDPA-RELATED"/>
    <property type="match status" value="1"/>
</dbReference>
<comment type="subcellular location">
    <subcellularLocation>
        <location evidence="1">Periplasm</location>
    </subcellularLocation>
</comment>
<gene>
    <name evidence="5" type="ORF">ACFFU4_11780</name>
</gene>
<evidence type="ECO:0000256" key="2">
    <source>
        <dbReference type="ARBA" id="ARBA00005695"/>
    </source>
</evidence>
<keyword evidence="6" id="KW-1185">Reference proteome</keyword>
<evidence type="ECO:0000259" key="4">
    <source>
        <dbReference type="Pfam" id="PF00496"/>
    </source>
</evidence>
<feature type="domain" description="Solute-binding protein family 5" evidence="4">
    <location>
        <begin position="82"/>
        <end position="432"/>
    </location>
</feature>
<organism evidence="5 6">
    <name type="scientific">Roseovarius ramblicola</name>
    <dbReference type="NCBI Taxonomy" id="2022336"/>
    <lineage>
        <taxon>Bacteria</taxon>
        <taxon>Pseudomonadati</taxon>
        <taxon>Pseudomonadota</taxon>
        <taxon>Alphaproteobacteria</taxon>
        <taxon>Rhodobacterales</taxon>
        <taxon>Roseobacteraceae</taxon>
        <taxon>Roseovarius</taxon>
    </lineage>
</organism>
<dbReference type="SUPFAM" id="SSF53850">
    <property type="entry name" value="Periplasmic binding protein-like II"/>
    <property type="match status" value="1"/>
</dbReference>